<keyword evidence="2" id="KW-1185">Reference proteome</keyword>
<reference evidence="1 2" key="1">
    <citation type="submission" date="2019-02" db="EMBL/GenBank/DDBJ databases">
        <title>Deep-cultivation of Planctomycetes and their phenomic and genomic characterization uncovers novel biology.</title>
        <authorList>
            <person name="Wiegand S."/>
            <person name="Jogler M."/>
            <person name="Boedeker C."/>
            <person name="Pinto D."/>
            <person name="Vollmers J."/>
            <person name="Rivas-Marin E."/>
            <person name="Kohn T."/>
            <person name="Peeters S.H."/>
            <person name="Heuer A."/>
            <person name="Rast P."/>
            <person name="Oberbeckmann S."/>
            <person name="Bunk B."/>
            <person name="Jeske O."/>
            <person name="Meyerdierks A."/>
            <person name="Storesund J.E."/>
            <person name="Kallscheuer N."/>
            <person name="Luecker S."/>
            <person name="Lage O.M."/>
            <person name="Pohl T."/>
            <person name="Merkel B.J."/>
            <person name="Hornburger P."/>
            <person name="Mueller R.-W."/>
            <person name="Bruemmer F."/>
            <person name="Labrenz M."/>
            <person name="Spormann A.M."/>
            <person name="Op Den Camp H."/>
            <person name="Overmann J."/>
            <person name="Amann R."/>
            <person name="Jetten M.S.M."/>
            <person name="Mascher T."/>
            <person name="Medema M.H."/>
            <person name="Devos D.P."/>
            <person name="Kaster A.-K."/>
            <person name="Ovreas L."/>
            <person name="Rohde M."/>
            <person name="Galperin M.Y."/>
            <person name="Jogler C."/>
        </authorList>
    </citation>
    <scope>NUCLEOTIDE SEQUENCE [LARGE SCALE GENOMIC DNA]</scope>
    <source>
        <strain evidence="1 2">CA85</strain>
    </source>
</reference>
<dbReference type="AlphaFoldDB" id="A0A5C5WZM3"/>
<sequence length="224" mass="24145">MLHLATHGYFLEDRPDIDQDSQGTSGFQSLRQEAGGAWSVAGIENPLLRSSLALAGVNTWLVARLVPADAEDGILTAEDVTGMDLTDTDPRRGPSILFVHQIADSVAANLANLPNSALVTGNPTVFQLLAPRPRRSQPRGIEFGLVVIGLCQTDDKPSGLPGAQSHFWSRRDASSARCSGLPAARRNTRPNLSTMSHQPWVSKPMRVRMGCRCSGIDPTLSLRI</sequence>
<protein>
    <submittedName>
        <fullName evidence="1">Uncharacterized protein</fullName>
    </submittedName>
</protein>
<proteinExistence type="predicted"/>
<gene>
    <name evidence="1" type="ORF">CA85_48940</name>
</gene>
<organism evidence="1 2">
    <name type="scientific">Allorhodopirellula solitaria</name>
    <dbReference type="NCBI Taxonomy" id="2527987"/>
    <lineage>
        <taxon>Bacteria</taxon>
        <taxon>Pseudomonadati</taxon>
        <taxon>Planctomycetota</taxon>
        <taxon>Planctomycetia</taxon>
        <taxon>Pirellulales</taxon>
        <taxon>Pirellulaceae</taxon>
        <taxon>Allorhodopirellula</taxon>
    </lineage>
</organism>
<dbReference type="OrthoDB" id="220792at2"/>
<dbReference type="Proteomes" id="UP000318053">
    <property type="component" value="Unassembled WGS sequence"/>
</dbReference>
<accession>A0A5C5WZM3</accession>
<comment type="caution">
    <text evidence="1">The sequence shown here is derived from an EMBL/GenBank/DDBJ whole genome shotgun (WGS) entry which is preliminary data.</text>
</comment>
<dbReference type="EMBL" id="SJPK01000024">
    <property type="protein sequence ID" value="TWT55541.1"/>
    <property type="molecule type" value="Genomic_DNA"/>
</dbReference>
<name>A0A5C5WZM3_9BACT</name>
<evidence type="ECO:0000313" key="1">
    <source>
        <dbReference type="EMBL" id="TWT55541.1"/>
    </source>
</evidence>
<evidence type="ECO:0000313" key="2">
    <source>
        <dbReference type="Proteomes" id="UP000318053"/>
    </source>
</evidence>